<evidence type="ECO:0000313" key="9">
    <source>
        <dbReference type="Proteomes" id="UP000012112"/>
    </source>
</evidence>
<dbReference type="SUPFAM" id="SSF54786">
    <property type="entry name" value="YcfA/nrd intein domain"/>
    <property type="match status" value="1"/>
</dbReference>
<dbReference type="Proteomes" id="UP000012112">
    <property type="component" value="Unassembled WGS sequence"/>
</dbReference>
<keyword evidence="2" id="KW-1277">Toxin-antitoxin system</keyword>
<dbReference type="GO" id="GO:0016787">
    <property type="term" value="F:hydrolase activity"/>
    <property type="evidence" value="ECO:0007669"/>
    <property type="project" value="UniProtKB-KW"/>
</dbReference>
<keyword evidence="5" id="KW-0378">Hydrolase</keyword>
<dbReference type="EMBL" id="AKWD02000033">
    <property type="protein sequence ID" value="EMO53878.1"/>
    <property type="molecule type" value="Genomic_DNA"/>
</dbReference>
<evidence type="ECO:0000256" key="6">
    <source>
        <dbReference type="ARBA" id="ARBA00022884"/>
    </source>
</evidence>
<dbReference type="OrthoDB" id="9798547at2"/>
<proteinExistence type="inferred from homology"/>
<dbReference type="Gene3D" id="3.30.920.30">
    <property type="entry name" value="Hypothetical protein"/>
    <property type="match status" value="1"/>
</dbReference>
<evidence type="ECO:0000256" key="1">
    <source>
        <dbReference type="ARBA" id="ARBA00006620"/>
    </source>
</evidence>
<keyword evidence="4" id="KW-0255">Endonuclease</keyword>
<keyword evidence="7" id="KW-0346">Stress response</keyword>
<name>M6VWE8_9LEPT</name>
<reference evidence="8 9" key="1">
    <citation type="submission" date="2013-01" db="EMBL/GenBank/DDBJ databases">
        <authorList>
            <person name="Harkins D.M."/>
            <person name="Durkin A.S."/>
            <person name="Brinkac L.M."/>
            <person name="Haft D.H."/>
            <person name="Selengut J.D."/>
            <person name="Sanka R."/>
            <person name="DePew J."/>
            <person name="Purushe J."/>
            <person name="Matthias M.A."/>
            <person name="Vinetz J.M."/>
            <person name="Sutton G.G."/>
            <person name="Nierman W.C."/>
            <person name="Fouts D.E."/>
        </authorList>
    </citation>
    <scope>NUCLEOTIDE SEQUENCE [LARGE SCALE GENOMIC DNA]</scope>
    <source>
        <strain evidence="8 9">HAI1536</strain>
    </source>
</reference>
<organism evidence="8 9">
    <name type="scientific">Leptospira noguchii</name>
    <dbReference type="NCBI Taxonomy" id="28182"/>
    <lineage>
        <taxon>Bacteria</taxon>
        <taxon>Pseudomonadati</taxon>
        <taxon>Spirochaetota</taxon>
        <taxon>Spirochaetia</taxon>
        <taxon>Leptospirales</taxon>
        <taxon>Leptospiraceae</taxon>
        <taxon>Leptospira</taxon>
    </lineage>
</organism>
<keyword evidence="6" id="KW-0694">RNA-binding</keyword>
<dbReference type="InterPro" id="IPR012933">
    <property type="entry name" value="HicA_mRNA_interferase"/>
</dbReference>
<dbReference type="RefSeq" id="WP_002178173.1">
    <property type="nucleotide sequence ID" value="NZ_AKWD02000033.1"/>
</dbReference>
<dbReference type="GO" id="GO:0004519">
    <property type="term" value="F:endonuclease activity"/>
    <property type="evidence" value="ECO:0007669"/>
    <property type="project" value="UniProtKB-KW"/>
</dbReference>
<dbReference type="InterPro" id="IPR038570">
    <property type="entry name" value="HicA_sf"/>
</dbReference>
<comment type="similarity">
    <text evidence="1">Belongs to the HicA mRNA interferase family.</text>
</comment>
<dbReference type="Pfam" id="PF07927">
    <property type="entry name" value="HicA_toxin"/>
    <property type="match status" value="1"/>
</dbReference>
<evidence type="ECO:0000256" key="5">
    <source>
        <dbReference type="ARBA" id="ARBA00022801"/>
    </source>
</evidence>
<protein>
    <submittedName>
        <fullName evidence="8">YcfA-like protein</fullName>
    </submittedName>
</protein>
<gene>
    <name evidence="8" type="ORF">LEP1GSC172_3269</name>
</gene>
<keyword evidence="3" id="KW-0540">Nuclease</keyword>
<dbReference type="AlphaFoldDB" id="M6VWE8"/>
<comment type="caution">
    <text evidence="8">The sequence shown here is derived from an EMBL/GenBank/DDBJ whole genome shotgun (WGS) entry which is preliminary data.</text>
</comment>
<evidence type="ECO:0000256" key="3">
    <source>
        <dbReference type="ARBA" id="ARBA00022722"/>
    </source>
</evidence>
<evidence type="ECO:0000256" key="7">
    <source>
        <dbReference type="ARBA" id="ARBA00023016"/>
    </source>
</evidence>
<accession>M6VWE8</accession>
<evidence type="ECO:0000313" key="8">
    <source>
        <dbReference type="EMBL" id="EMO53878.1"/>
    </source>
</evidence>
<dbReference type="GO" id="GO:0003729">
    <property type="term" value="F:mRNA binding"/>
    <property type="evidence" value="ECO:0007669"/>
    <property type="project" value="InterPro"/>
</dbReference>
<evidence type="ECO:0000256" key="2">
    <source>
        <dbReference type="ARBA" id="ARBA00022649"/>
    </source>
</evidence>
<evidence type="ECO:0000256" key="4">
    <source>
        <dbReference type="ARBA" id="ARBA00022759"/>
    </source>
</evidence>
<sequence length="63" mass="6911">MKALNAKQVIELLKANGFELEREGKGSHVIYKKGSITVTVPVHGKKELKLKTLNAILKQAGLK</sequence>